<dbReference type="Proteomes" id="UP000239068">
    <property type="component" value="Unassembled WGS sequence"/>
</dbReference>
<evidence type="ECO:0000313" key="3">
    <source>
        <dbReference type="EMBL" id="PQJ82938.1"/>
    </source>
</evidence>
<gene>
    <name evidence="3" type="ORF">BTO16_02310</name>
</gene>
<keyword evidence="4" id="KW-1185">Reference proteome</keyword>
<accession>A0A2S7WZL7</accession>
<name>A0A2S7WZL7_9FLAO</name>
<feature type="domain" description="DUF6371" evidence="1">
    <location>
        <begin position="94"/>
        <end position="244"/>
    </location>
</feature>
<protein>
    <submittedName>
        <fullName evidence="3">Uncharacterized protein</fullName>
    </submittedName>
</protein>
<evidence type="ECO:0000259" key="1">
    <source>
        <dbReference type="Pfam" id="PF19898"/>
    </source>
</evidence>
<dbReference type="InterPro" id="IPR045951">
    <property type="entry name" value="DUF6371"/>
</dbReference>
<reference evidence="3 4" key="1">
    <citation type="submission" date="2016-12" db="EMBL/GenBank/DDBJ databases">
        <title>Trade-off between light-utilization and light-protection in marine flavobacteria.</title>
        <authorList>
            <person name="Kumagai Y."/>
            <person name="Yoshizawa S."/>
            <person name="Kogure K."/>
            <person name="Iwasaki W."/>
        </authorList>
    </citation>
    <scope>NUCLEOTIDE SEQUENCE [LARGE SCALE GENOMIC DNA]</scope>
    <source>
        <strain evidence="3 4">ATCC 43844</strain>
    </source>
</reference>
<dbReference type="Pfam" id="PF21957">
    <property type="entry name" value="Zn_ribbon_16"/>
    <property type="match status" value="1"/>
</dbReference>
<comment type="caution">
    <text evidence="3">The sequence shown here is derived from an EMBL/GenBank/DDBJ whole genome shotgun (WGS) entry which is preliminary data.</text>
</comment>
<dbReference type="InterPro" id="IPR047731">
    <property type="entry name" value="Zinc_ribbon_put"/>
</dbReference>
<dbReference type="AlphaFoldDB" id="A0A2S7WZL7"/>
<organism evidence="3 4">
    <name type="scientific">Polaribacter glomeratus</name>
    <dbReference type="NCBI Taxonomy" id="102"/>
    <lineage>
        <taxon>Bacteria</taxon>
        <taxon>Pseudomonadati</taxon>
        <taxon>Bacteroidota</taxon>
        <taxon>Flavobacteriia</taxon>
        <taxon>Flavobacteriales</taxon>
        <taxon>Flavobacteriaceae</taxon>
    </lineage>
</organism>
<dbReference type="NCBIfam" id="NF040506">
    <property type="entry name" value="PG0870_Nterm"/>
    <property type="match status" value="1"/>
</dbReference>
<feature type="domain" description="Zinc beta-ribbon finger putative" evidence="2">
    <location>
        <begin position="5"/>
        <end position="61"/>
    </location>
</feature>
<proteinExistence type="predicted"/>
<evidence type="ECO:0000259" key="2">
    <source>
        <dbReference type="Pfam" id="PF21957"/>
    </source>
</evidence>
<dbReference type="OrthoDB" id="1068350at2"/>
<evidence type="ECO:0000313" key="4">
    <source>
        <dbReference type="Proteomes" id="UP000239068"/>
    </source>
</evidence>
<sequence>MNTIYKYSLDTTSKKFVCPNCNKKTFVKFIDNETNQYLNDIDGRCDRESKCGYFKKPDNKCITKSITNCITEVIQPTYHNKDLVLQYRDTLQKSNFIVYLLSVFDVKSVLQAIKTYNIGITNYWHEATIFWQIDTKNRIRGGKIMQYNCNTGKRVKQPFNHVSWVHKQLKLNNFVLQQCLFGLHNLTNISKDDIVCIIESEKTAIIMSILFPNYLWLATGSKTRFKQEMLQPLKEYNVIVYPDKTVWESWNKTAILLNKQGFHIQCSSLLENLDIEDGGDLVDFLI</sequence>
<dbReference type="EMBL" id="MSCM01000001">
    <property type="protein sequence ID" value="PQJ82938.1"/>
    <property type="molecule type" value="Genomic_DNA"/>
</dbReference>
<dbReference type="RefSeq" id="WP_105021479.1">
    <property type="nucleotide sequence ID" value="NZ_MSCM01000001.1"/>
</dbReference>
<dbReference type="Pfam" id="PF19898">
    <property type="entry name" value="DUF6371"/>
    <property type="match status" value="1"/>
</dbReference>